<evidence type="ECO:0000313" key="2">
    <source>
        <dbReference type="Proteomes" id="UP001341840"/>
    </source>
</evidence>
<sequence>MYNESFDDLRRIIDDYAAKIIKEMLKIAIPKCDLKGYGNSCQYVTVPKQPNNNDCGLFIILFTQEWNVGSLLNEALEKFRRQLVKDIVLTPFNTKRVDVVKRIFPHLEGRSVPKRGKKKEVKSPFTVPNTREITKRVEEWKGFGR</sequence>
<dbReference type="Proteomes" id="UP001341840">
    <property type="component" value="Unassembled WGS sequence"/>
</dbReference>
<proteinExistence type="predicted"/>
<organism evidence="1 2">
    <name type="scientific">Stylosanthes scabra</name>
    <dbReference type="NCBI Taxonomy" id="79078"/>
    <lineage>
        <taxon>Eukaryota</taxon>
        <taxon>Viridiplantae</taxon>
        <taxon>Streptophyta</taxon>
        <taxon>Embryophyta</taxon>
        <taxon>Tracheophyta</taxon>
        <taxon>Spermatophyta</taxon>
        <taxon>Magnoliopsida</taxon>
        <taxon>eudicotyledons</taxon>
        <taxon>Gunneridae</taxon>
        <taxon>Pentapetalae</taxon>
        <taxon>rosids</taxon>
        <taxon>fabids</taxon>
        <taxon>Fabales</taxon>
        <taxon>Fabaceae</taxon>
        <taxon>Papilionoideae</taxon>
        <taxon>50 kb inversion clade</taxon>
        <taxon>dalbergioids sensu lato</taxon>
        <taxon>Dalbergieae</taxon>
        <taxon>Pterocarpus clade</taxon>
        <taxon>Stylosanthes</taxon>
    </lineage>
</organism>
<accession>A0ABU6THK9</accession>
<evidence type="ECO:0000313" key="1">
    <source>
        <dbReference type="EMBL" id="MED6147830.1"/>
    </source>
</evidence>
<keyword evidence="2" id="KW-1185">Reference proteome</keyword>
<dbReference type="InterPro" id="IPR038765">
    <property type="entry name" value="Papain-like_cys_pep_sf"/>
</dbReference>
<protein>
    <recommendedName>
        <fullName evidence="3">Ubiquitin-like protease family profile domain-containing protein</fullName>
    </recommendedName>
</protein>
<name>A0ABU6THK9_9FABA</name>
<dbReference type="SUPFAM" id="SSF54001">
    <property type="entry name" value="Cysteine proteinases"/>
    <property type="match status" value="1"/>
</dbReference>
<gene>
    <name evidence="1" type="ORF">PIB30_047423</name>
</gene>
<reference evidence="1 2" key="1">
    <citation type="journal article" date="2023" name="Plants (Basel)">
        <title>Bridging the Gap: Combining Genomics and Transcriptomics Approaches to Understand Stylosanthes scabra, an Orphan Legume from the Brazilian Caatinga.</title>
        <authorList>
            <person name="Ferreira-Neto J.R.C."/>
            <person name="da Silva M.D."/>
            <person name="Binneck E."/>
            <person name="de Melo N.F."/>
            <person name="da Silva R.H."/>
            <person name="de Melo A.L.T.M."/>
            <person name="Pandolfi V."/>
            <person name="Bustamante F.O."/>
            <person name="Brasileiro-Vidal A.C."/>
            <person name="Benko-Iseppon A.M."/>
        </authorList>
    </citation>
    <scope>NUCLEOTIDE SEQUENCE [LARGE SCALE GENOMIC DNA]</scope>
    <source>
        <tissue evidence="1">Leaves</tissue>
    </source>
</reference>
<evidence type="ECO:0008006" key="3">
    <source>
        <dbReference type="Google" id="ProtNLM"/>
    </source>
</evidence>
<dbReference type="Gene3D" id="3.40.395.10">
    <property type="entry name" value="Adenoviral Proteinase, Chain A"/>
    <property type="match status" value="1"/>
</dbReference>
<comment type="caution">
    <text evidence="1">The sequence shown here is derived from an EMBL/GenBank/DDBJ whole genome shotgun (WGS) entry which is preliminary data.</text>
</comment>
<dbReference type="EMBL" id="JASCZI010090924">
    <property type="protein sequence ID" value="MED6147830.1"/>
    <property type="molecule type" value="Genomic_DNA"/>
</dbReference>